<name>C0DA50_9FIRM</name>
<dbReference type="AlphaFoldDB" id="C0DA50"/>
<sequence length="77" mass="8838">MCDYCETAYYKNDSGREFGKLFDKTLDYTGEIQLSWIKESGMKTGYELYMNDNDACTDLSVPVDFCPKCGRSLNPHN</sequence>
<evidence type="ECO:0000313" key="2">
    <source>
        <dbReference type="Proteomes" id="UP000004756"/>
    </source>
</evidence>
<organism evidence="1 2">
    <name type="scientific">[Clostridium] asparagiforme DSM 15981</name>
    <dbReference type="NCBI Taxonomy" id="518636"/>
    <lineage>
        <taxon>Bacteria</taxon>
        <taxon>Bacillati</taxon>
        <taxon>Bacillota</taxon>
        <taxon>Clostridia</taxon>
        <taxon>Lachnospirales</taxon>
        <taxon>Lachnospiraceae</taxon>
        <taxon>Enterocloster</taxon>
    </lineage>
</organism>
<accession>C0DA50</accession>
<reference evidence="1 2" key="2">
    <citation type="submission" date="2009-02" db="EMBL/GenBank/DDBJ databases">
        <title>Draft genome sequence of Clostridium asparagiforme (DSM 15981).</title>
        <authorList>
            <person name="Sudarsanam P."/>
            <person name="Ley R."/>
            <person name="Guruge J."/>
            <person name="Turnbaugh P.J."/>
            <person name="Mahowald M."/>
            <person name="Liep D."/>
            <person name="Gordon J."/>
        </authorList>
    </citation>
    <scope>NUCLEOTIDE SEQUENCE [LARGE SCALE GENOMIC DNA]</scope>
    <source>
        <strain evidence="1 2">DSM 15981</strain>
    </source>
</reference>
<evidence type="ECO:0000313" key="1">
    <source>
        <dbReference type="EMBL" id="EEG51799.1"/>
    </source>
</evidence>
<dbReference type="HOGENOM" id="CLU_2631824_0_0_9"/>
<comment type="caution">
    <text evidence="1">The sequence shown here is derived from an EMBL/GenBank/DDBJ whole genome shotgun (WGS) entry which is preliminary data.</text>
</comment>
<gene>
    <name evidence="1" type="ORF">CLOSTASPAR_06153</name>
</gene>
<keyword evidence="2" id="KW-1185">Reference proteome</keyword>
<proteinExistence type="predicted"/>
<dbReference type="Proteomes" id="UP000004756">
    <property type="component" value="Unassembled WGS sequence"/>
</dbReference>
<dbReference type="EMBL" id="ACCJ01000526">
    <property type="protein sequence ID" value="EEG51799.1"/>
    <property type="molecule type" value="Genomic_DNA"/>
</dbReference>
<dbReference type="RefSeq" id="WP_007718643.1">
    <property type="nucleotide sequence ID" value="NZ_CP102272.1"/>
</dbReference>
<reference evidence="1 2" key="1">
    <citation type="submission" date="2009-01" db="EMBL/GenBank/DDBJ databases">
        <authorList>
            <person name="Fulton L."/>
            <person name="Clifton S."/>
            <person name="Fulton B."/>
            <person name="Xu J."/>
            <person name="Minx P."/>
            <person name="Pepin K.H."/>
            <person name="Johnson M."/>
            <person name="Bhonagiri V."/>
            <person name="Nash W.E."/>
            <person name="Mardis E.R."/>
            <person name="Wilson R.K."/>
        </authorList>
    </citation>
    <scope>NUCLEOTIDE SEQUENCE [LARGE SCALE GENOMIC DNA]</scope>
    <source>
        <strain evidence="1 2">DSM 15981</strain>
    </source>
</reference>
<protein>
    <submittedName>
        <fullName evidence="1">Uncharacterized protein</fullName>
    </submittedName>
</protein>